<dbReference type="InterPro" id="IPR048923">
    <property type="entry name" value="RE_NgoFVII_C"/>
</dbReference>
<feature type="domain" description="Restriction endonuclease type II NgoFVII C-terminal B3-like DNA-binding" evidence="2">
    <location>
        <begin position="201"/>
        <end position="340"/>
    </location>
</feature>
<dbReference type="Pfam" id="PF09565">
    <property type="entry name" value="RE_NgoFVII"/>
    <property type="match status" value="1"/>
</dbReference>
<sequence>MEFLFSNYKPLNTAYHTFADTFYSLIPEATRMDIAVGYITADSLAELKQTVAYNSNIETLNLLIGMHRWDKFTKLEYNAASDLNDYLRGEGRGEVRLVTPFKFHGKLYCYSDSSGAFAGIIGSNNLSSIVESGSRTYEASSLFREPEYAKKMRGFIEELSVKATENLADCEISDFRQNNLLLENHEHVEKIPHDRLADCVSSLTDTRFVIPLVKDGRVPEKSNLNVFFGKGRLVTRTGVIQPRHWYEVELIVPSIVTSLAGYPQKETPGAVFDVITDDGWKFSCKVSGDYSKNFRSEDDLKILGKWIKGRLENAGVLEVGQPVTPETFQQYGRDNFSLTKMGSGNSWYLDFGVNH</sequence>
<proteinExistence type="predicted"/>
<dbReference type="Pfam" id="PF20731">
    <property type="entry name" value="RE_NgoFVII_C"/>
    <property type="match status" value="1"/>
</dbReference>
<organism evidence="3">
    <name type="scientific">bioreactor metagenome</name>
    <dbReference type="NCBI Taxonomy" id="1076179"/>
    <lineage>
        <taxon>unclassified sequences</taxon>
        <taxon>metagenomes</taxon>
        <taxon>ecological metagenomes</taxon>
    </lineage>
</organism>
<reference evidence="3" key="1">
    <citation type="submission" date="2019-08" db="EMBL/GenBank/DDBJ databases">
        <authorList>
            <person name="Kucharzyk K."/>
            <person name="Murdoch R.W."/>
            <person name="Higgins S."/>
            <person name="Loffler F."/>
        </authorList>
    </citation>
    <scope>NUCLEOTIDE SEQUENCE</scope>
</reference>
<evidence type="ECO:0000259" key="2">
    <source>
        <dbReference type="Pfam" id="PF20731"/>
    </source>
</evidence>
<dbReference type="Gene3D" id="3.30.870.10">
    <property type="entry name" value="Endonuclease Chain A"/>
    <property type="match status" value="1"/>
</dbReference>
<name>A0A644V8Y8_9ZZZZ</name>
<dbReference type="InterPro" id="IPR019065">
    <property type="entry name" value="RE_NgoFVII_N"/>
</dbReference>
<feature type="domain" description="Restriction endonuclease type II NgoFVII N-terminal" evidence="1">
    <location>
        <begin position="22"/>
        <end position="161"/>
    </location>
</feature>
<protein>
    <recommendedName>
        <fullName evidence="4">NgoFVII family restriction endonuclease</fullName>
    </recommendedName>
</protein>
<accession>A0A644V8Y8</accession>
<gene>
    <name evidence="3" type="ORF">SDC9_33836</name>
</gene>
<comment type="caution">
    <text evidence="3">The sequence shown here is derived from an EMBL/GenBank/DDBJ whole genome shotgun (WGS) entry which is preliminary data.</text>
</comment>
<evidence type="ECO:0008006" key="4">
    <source>
        <dbReference type="Google" id="ProtNLM"/>
    </source>
</evidence>
<evidence type="ECO:0000259" key="1">
    <source>
        <dbReference type="Pfam" id="PF09565"/>
    </source>
</evidence>
<dbReference type="EMBL" id="VSSQ01000245">
    <property type="protein sequence ID" value="MPL87826.1"/>
    <property type="molecule type" value="Genomic_DNA"/>
</dbReference>
<evidence type="ECO:0000313" key="3">
    <source>
        <dbReference type="EMBL" id="MPL87826.1"/>
    </source>
</evidence>
<dbReference type="AlphaFoldDB" id="A0A644V8Y8"/>